<dbReference type="Proteomes" id="UP001153334">
    <property type="component" value="Unassembled WGS sequence"/>
</dbReference>
<reference evidence="1" key="1">
    <citation type="submission" date="2022-11" db="EMBL/GenBank/DDBJ databases">
        <title>Genome Sequence of Nemania bipapillata.</title>
        <authorList>
            <person name="Buettner E."/>
        </authorList>
    </citation>
    <scope>NUCLEOTIDE SEQUENCE</scope>
    <source>
        <strain evidence="1">CP14</strain>
    </source>
</reference>
<evidence type="ECO:0000313" key="1">
    <source>
        <dbReference type="EMBL" id="KAJ8111947.1"/>
    </source>
</evidence>
<sequence>MDLASQESIRKAVAKVEAIISTLDILVNNAGCTHRLRQWTAEGIEMQFGVNHVGTFLLTKLLYPLLMAAARQSPPGAARIVNLSSHGHRLSPFRLHDYNMENKEVPPEEQPIASLPPAFAKASEDGYLSTIAYSQSKTANILFTLSLQDRAAASGIMSYAVHPGGMCVPNPSRR</sequence>
<protein>
    <submittedName>
        <fullName evidence="1">Uncharacterized protein</fullName>
    </submittedName>
</protein>
<name>A0ACC2I9X1_9PEZI</name>
<gene>
    <name evidence="1" type="ORF">ONZ43_g5503</name>
</gene>
<proteinExistence type="predicted"/>
<dbReference type="EMBL" id="JAPESX010001723">
    <property type="protein sequence ID" value="KAJ8111947.1"/>
    <property type="molecule type" value="Genomic_DNA"/>
</dbReference>
<keyword evidence="2" id="KW-1185">Reference proteome</keyword>
<comment type="caution">
    <text evidence="1">The sequence shown here is derived from an EMBL/GenBank/DDBJ whole genome shotgun (WGS) entry which is preliminary data.</text>
</comment>
<evidence type="ECO:0000313" key="2">
    <source>
        <dbReference type="Proteomes" id="UP001153334"/>
    </source>
</evidence>
<organism evidence="1 2">
    <name type="scientific">Nemania bipapillata</name>
    <dbReference type="NCBI Taxonomy" id="110536"/>
    <lineage>
        <taxon>Eukaryota</taxon>
        <taxon>Fungi</taxon>
        <taxon>Dikarya</taxon>
        <taxon>Ascomycota</taxon>
        <taxon>Pezizomycotina</taxon>
        <taxon>Sordariomycetes</taxon>
        <taxon>Xylariomycetidae</taxon>
        <taxon>Xylariales</taxon>
        <taxon>Xylariaceae</taxon>
        <taxon>Nemania</taxon>
    </lineage>
</organism>
<accession>A0ACC2I9X1</accession>